<proteinExistence type="predicted"/>
<organism evidence="3">
    <name type="scientific">Noctiluca scintillans</name>
    <name type="common">Sea sparkle</name>
    <name type="synonym">Red tide dinoflagellate</name>
    <dbReference type="NCBI Taxonomy" id="2966"/>
    <lineage>
        <taxon>Eukaryota</taxon>
        <taxon>Sar</taxon>
        <taxon>Alveolata</taxon>
        <taxon>Dinophyceae</taxon>
        <taxon>Noctilucales</taxon>
        <taxon>Noctilucaceae</taxon>
        <taxon>Noctiluca</taxon>
    </lineage>
</organism>
<keyword evidence="1" id="KW-0175">Coiled coil</keyword>
<feature type="region of interest" description="Disordered" evidence="2">
    <location>
        <begin position="1"/>
        <end position="29"/>
    </location>
</feature>
<feature type="coiled-coil region" evidence="1">
    <location>
        <begin position="268"/>
        <end position="295"/>
    </location>
</feature>
<gene>
    <name evidence="3" type="ORF">NSCI0253_LOCUS21061</name>
</gene>
<dbReference type="EMBL" id="HBFQ01029894">
    <property type="protein sequence ID" value="CAD8846711.1"/>
    <property type="molecule type" value="Transcribed_RNA"/>
</dbReference>
<feature type="compositionally biased region" description="Pro residues" evidence="2">
    <location>
        <begin position="302"/>
        <end position="313"/>
    </location>
</feature>
<protein>
    <submittedName>
        <fullName evidence="3">Uncharacterized protein</fullName>
    </submittedName>
</protein>
<accession>A0A7S1A964</accession>
<feature type="compositionally biased region" description="Basic and acidic residues" evidence="2">
    <location>
        <begin position="13"/>
        <end position="22"/>
    </location>
</feature>
<feature type="compositionally biased region" description="Polar residues" evidence="2">
    <location>
        <begin position="1"/>
        <end position="12"/>
    </location>
</feature>
<sequence length="323" mass="35873">MSSCARASSKTTTLDRAHDSPKWSDNSEEVATIGELRGGPWDLSDLDEESWTWLRAPAPGSATADVTGNGAGLVTREEPLTPAPLEYHTVPDSEPETEPFVVTLARVTHDAPREVAARMVDQLRHECLEEANTGATSWTGVLRFMEGDATFIGHVARHLAQQIDELGFLNVEWWNGKQWLESRGSRLFVLHDSMYDKHYSRVKVEWRKSSVGRPGSPRCAPVPNGMHAQSSSLDPGTEIPPLCHHMQELLDARRQLLEARLGEMAVAARRAQSARLHAETEKAAFEEELEALLNRMMEPPPSLPVASPEPLPAPHGEHYYTRL</sequence>
<evidence type="ECO:0000256" key="2">
    <source>
        <dbReference type="SAM" id="MobiDB-lite"/>
    </source>
</evidence>
<dbReference type="AlphaFoldDB" id="A0A7S1A964"/>
<name>A0A7S1A964_NOCSC</name>
<feature type="region of interest" description="Disordered" evidence="2">
    <location>
        <begin position="213"/>
        <end position="233"/>
    </location>
</feature>
<evidence type="ECO:0000313" key="3">
    <source>
        <dbReference type="EMBL" id="CAD8846711.1"/>
    </source>
</evidence>
<feature type="region of interest" description="Disordered" evidence="2">
    <location>
        <begin position="302"/>
        <end position="323"/>
    </location>
</feature>
<evidence type="ECO:0000256" key="1">
    <source>
        <dbReference type="SAM" id="Coils"/>
    </source>
</evidence>
<reference evidence="3" key="1">
    <citation type="submission" date="2021-01" db="EMBL/GenBank/DDBJ databases">
        <authorList>
            <person name="Corre E."/>
            <person name="Pelletier E."/>
            <person name="Niang G."/>
            <person name="Scheremetjew M."/>
            <person name="Finn R."/>
            <person name="Kale V."/>
            <person name="Holt S."/>
            <person name="Cochrane G."/>
            <person name="Meng A."/>
            <person name="Brown T."/>
            <person name="Cohen L."/>
        </authorList>
    </citation>
    <scope>NUCLEOTIDE SEQUENCE</scope>
</reference>